<keyword evidence="4" id="KW-0804">Transcription</keyword>
<dbReference type="InterPro" id="IPR046335">
    <property type="entry name" value="LacI/GalR-like_sensor"/>
</dbReference>
<gene>
    <name evidence="6" type="ORF">ABN16_04375</name>
</gene>
<dbReference type="SUPFAM" id="SSF47413">
    <property type="entry name" value="lambda repressor-like DNA-binding domains"/>
    <property type="match status" value="1"/>
</dbReference>
<dbReference type="CDD" id="cd01392">
    <property type="entry name" value="HTH_LacI"/>
    <property type="match status" value="1"/>
</dbReference>
<keyword evidence="7" id="KW-1185">Reference proteome</keyword>
<keyword evidence="2" id="KW-0805">Transcription regulation</keyword>
<keyword evidence="1" id="KW-0678">Repressor</keyword>
<dbReference type="RefSeq" id="WP_048733217.1">
    <property type="nucleotide sequence ID" value="NZ_CP012033.1"/>
</dbReference>
<dbReference type="SUPFAM" id="SSF53822">
    <property type="entry name" value="Periplasmic binding protein-like I"/>
    <property type="match status" value="1"/>
</dbReference>
<sequence length="329" mass="34763">MAATIKDIARLAGVSPATVSRVLANKTAFYGPATAEKVQAAALKLGYRKNTAAAELVTQHSNVLAVVVNSVKTNFSSQIITGIQDTAAAHGLNVIIVYAGITDPEAQRKALLTVIERPVMGILLLSLNLTPENLQLLQGAQTPYCFLSIAFDDGDLPSIASDDWQVGYQATQTLLKAGHRKIGLAAVDSNSHTGRFRLAGYESALRDAGVSPQADWVQPGVYSYVAGREAMAAYGVTSGLTGVVAGSDMAAIGVLNQARDLGLTVPTDLSIVSIDGTEMCELVQPQLTSVSQNFYDMGAAGVRQLLEPGRQLQQVTPIQVVDRQTVRVL</sequence>
<dbReference type="Gene3D" id="3.40.50.2300">
    <property type="match status" value="2"/>
</dbReference>
<organism evidence="6 7">
    <name type="scientific">Levilactobacillus koreensis</name>
    <dbReference type="NCBI Taxonomy" id="637971"/>
    <lineage>
        <taxon>Bacteria</taxon>
        <taxon>Bacillati</taxon>
        <taxon>Bacillota</taxon>
        <taxon>Bacilli</taxon>
        <taxon>Lactobacillales</taxon>
        <taxon>Lactobacillaceae</taxon>
        <taxon>Levilactobacillus</taxon>
    </lineage>
</organism>
<accession>A0AAC8ZG99</accession>
<dbReference type="SMART" id="SM00354">
    <property type="entry name" value="HTH_LACI"/>
    <property type="match status" value="1"/>
</dbReference>
<dbReference type="PANTHER" id="PTHR30146">
    <property type="entry name" value="LACI-RELATED TRANSCRIPTIONAL REPRESSOR"/>
    <property type="match status" value="1"/>
</dbReference>
<evidence type="ECO:0000259" key="5">
    <source>
        <dbReference type="PROSITE" id="PS50932"/>
    </source>
</evidence>
<dbReference type="Gene3D" id="1.10.260.40">
    <property type="entry name" value="lambda repressor-like DNA-binding domains"/>
    <property type="match status" value="1"/>
</dbReference>
<protein>
    <submittedName>
        <fullName evidence="6">LacI family transcriptional regulator</fullName>
    </submittedName>
</protein>
<proteinExistence type="predicted"/>
<dbReference type="InterPro" id="IPR010982">
    <property type="entry name" value="Lambda_DNA-bd_dom_sf"/>
</dbReference>
<evidence type="ECO:0000256" key="2">
    <source>
        <dbReference type="ARBA" id="ARBA00023015"/>
    </source>
</evidence>
<dbReference type="InterPro" id="IPR000843">
    <property type="entry name" value="HTH_LacI"/>
</dbReference>
<reference evidence="6 7" key="1">
    <citation type="submission" date="2015-07" db="EMBL/GenBank/DDBJ databases">
        <title>Lactobacillus korensis/26-25/ whole genome sequencing.</title>
        <authorList>
            <person name="Kim M.K."/>
            <person name="Im W.-T."/>
            <person name="Srinivasan S."/>
            <person name="Lee J.-J."/>
        </authorList>
    </citation>
    <scope>NUCLEOTIDE SEQUENCE [LARGE SCALE GENOMIC DNA]</scope>
    <source>
        <strain evidence="6 7">26-25</strain>
    </source>
</reference>
<feature type="domain" description="HTH lacI-type" evidence="5">
    <location>
        <begin position="3"/>
        <end position="58"/>
    </location>
</feature>
<dbReference type="GO" id="GO:0000976">
    <property type="term" value="F:transcription cis-regulatory region binding"/>
    <property type="evidence" value="ECO:0007669"/>
    <property type="project" value="TreeGrafter"/>
</dbReference>
<evidence type="ECO:0000256" key="1">
    <source>
        <dbReference type="ARBA" id="ARBA00022491"/>
    </source>
</evidence>
<dbReference type="Pfam" id="PF13377">
    <property type="entry name" value="Peripla_BP_3"/>
    <property type="match status" value="1"/>
</dbReference>
<name>A0AAC8ZG99_9LACO</name>
<evidence type="ECO:0000313" key="7">
    <source>
        <dbReference type="Proteomes" id="UP000036000"/>
    </source>
</evidence>
<dbReference type="Pfam" id="PF00356">
    <property type="entry name" value="LacI"/>
    <property type="match status" value="1"/>
</dbReference>
<evidence type="ECO:0000256" key="3">
    <source>
        <dbReference type="ARBA" id="ARBA00023125"/>
    </source>
</evidence>
<dbReference type="GO" id="GO:0003700">
    <property type="term" value="F:DNA-binding transcription factor activity"/>
    <property type="evidence" value="ECO:0007669"/>
    <property type="project" value="TreeGrafter"/>
</dbReference>
<dbReference type="AlphaFoldDB" id="A0AAC8ZG99"/>
<dbReference type="PANTHER" id="PTHR30146:SF148">
    <property type="entry name" value="HTH-TYPE TRANSCRIPTIONAL REPRESSOR PURR-RELATED"/>
    <property type="match status" value="1"/>
</dbReference>
<dbReference type="Proteomes" id="UP000036000">
    <property type="component" value="Chromosome"/>
</dbReference>
<dbReference type="InterPro" id="IPR028082">
    <property type="entry name" value="Peripla_BP_I"/>
</dbReference>
<keyword evidence="3" id="KW-0238">DNA-binding</keyword>
<dbReference type="PRINTS" id="PR00036">
    <property type="entry name" value="HTHLACI"/>
</dbReference>
<evidence type="ECO:0000256" key="4">
    <source>
        <dbReference type="ARBA" id="ARBA00023163"/>
    </source>
</evidence>
<evidence type="ECO:0000313" key="6">
    <source>
        <dbReference type="EMBL" id="AKP64303.1"/>
    </source>
</evidence>
<dbReference type="PROSITE" id="PS00356">
    <property type="entry name" value="HTH_LACI_1"/>
    <property type="match status" value="1"/>
</dbReference>
<dbReference type="PROSITE" id="PS50932">
    <property type="entry name" value="HTH_LACI_2"/>
    <property type="match status" value="1"/>
</dbReference>
<dbReference type="EMBL" id="CP012033">
    <property type="protein sequence ID" value="AKP64303.1"/>
    <property type="molecule type" value="Genomic_DNA"/>
</dbReference>
<dbReference type="KEGG" id="lko:ABN16_04375"/>